<dbReference type="GO" id="GO:0005975">
    <property type="term" value="P:carbohydrate metabolic process"/>
    <property type="evidence" value="ECO:0007669"/>
    <property type="project" value="InterPro"/>
</dbReference>
<dbReference type="InterPro" id="IPR036156">
    <property type="entry name" value="Beta-gal/glucu_dom_sf"/>
</dbReference>
<accession>X1U566</accession>
<protein>
    <recommendedName>
        <fullName evidence="1">Glycoside hydrolase family 2 immunoglobulin-like beta-sandwich domain-containing protein</fullName>
    </recommendedName>
</protein>
<reference evidence="2" key="1">
    <citation type="journal article" date="2014" name="Front. Microbiol.">
        <title>High frequency of phylogenetically diverse reductive dehalogenase-homologous genes in deep subseafloor sedimentary metagenomes.</title>
        <authorList>
            <person name="Kawai M."/>
            <person name="Futagami T."/>
            <person name="Toyoda A."/>
            <person name="Takaki Y."/>
            <person name="Nishi S."/>
            <person name="Hori S."/>
            <person name="Arai W."/>
            <person name="Tsubouchi T."/>
            <person name="Morono Y."/>
            <person name="Uchiyama I."/>
            <person name="Ito T."/>
            <person name="Fujiyama A."/>
            <person name="Inagaki F."/>
            <person name="Takami H."/>
        </authorList>
    </citation>
    <scope>NUCLEOTIDE SEQUENCE</scope>
    <source>
        <strain evidence="2">Expedition CK06-06</strain>
    </source>
</reference>
<dbReference type="GO" id="GO:0004553">
    <property type="term" value="F:hydrolase activity, hydrolyzing O-glycosyl compounds"/>
    <property type="evidence" value="ECO:0007669"/>
    <property type="project" value="InterPro"/>
</dbReference>
<dbReference type="InterPro" id="IPR013783">
    <property type="entry name" value="Ig-like_fold"/>
</dbReference>
<dbReference type="Pfam" id="PF00703">
    <property type="entry name" value="Glyco_hydro_2"/>
    <property type="match status" value="1"/>
</dbReference>
<dbReference type="InterPro" id="IPR006102">
    <property type="entry name" value="Ig-like_GH2"/>
</dbReference>
<dbReference type="Gene3D" id="2.60.40.10">
    <property type="entry name" value="Immunoglobulins"/>
    <property type="match status" value="1"/>
</dbReference>
<evidence type="ECO:0000259" key="1">
    <source>
        <dbReference type="Pfam" id="PF00703"/>
    </source>
</evidence>
<feature type="domain" description="Glycoside hydrolase family 2 immunoglobulin-like beta-sandwich" evidence="1">
    <location>
        <begin position="10"/>
        <end position="56"/>
    </location>
</feature>
<evidence type="ECO:0000313" key="2">
    <source>
        <dbReference type="EMBL" id="GAI87444.1"/>
    </source>
</evidence>
<dbReference type="AlphaFoldDB" id="X1U566"/>
<sequence>YEGNISESIVNGGFTITIYEPNLWSPDSPNLYYIKIFSNLPESKDELQYESYFGIRQIEVSGIYVYLNKKRFYFKGICIKTTLKHFFYNRTYY</sequence>
<gene>
    <name evidence="2" type="ORF">S12H4_17929</name>
</gene>
<feature type="non-terminal residue" evidence="2">
    <location>
        <position position="1"/>
    </location>
</feature>
<name>X1U566_9ZZZZ</name>
<proteinExistence type="predicted"/>
<dbReference type="EMBL" id="BARW01008811">
    <property type="protein sequence ID" value="GAI87444.1"/>
    <property type="molecule type" value="Genomic_DNA"/>
</dbReference>
<dbReference type="SUPFAM" id="SSF49303">
    <property type="entry name" value="beta-Galactosidase/glucuronidase domain"/>
    <property type="match status" value="1"/>
</dbReference>
<organism evidence="2">
    <name type="scientific">marine sediment metagenome</name>
    <dbReference type="NCBI Taxonomy" id="412755"/>
    <lineage>
        <taxon>unclassified sequences</taxon>
        <taxon>metagenomes</taxon>
        <taxon>ecological metagenomes</taxon>
    </lineage>
</organism>
<comment type="caution">
    <text evidence="2">The sequence shown here is derived from an EMBL/GenBank/DDBJ whole genome shotgun (WGS) entry which is preliminary data.</text>
</comment>